<accession>A0A9D2L3Y8</accession>
<protein>
    <recommendedName>
        <fullName evidence="5">MORN repeat variant</fullName>
    </recommendedName>
</protein>
<sequence>MKRFLFILIFMLLEQGFAYAQLKTYNGPFEDGHANYTYKEEGVIRIFNGRFSYKSGDGKKSMSGKYIDDMKTGLWTVNWYGFHEEINYKQGFKHGNYLLRYKDSYNEMKIDAHFTEGELDSLYFWMKAPGGYVIAGHQYNSPETIDCWFRGIDGKYICSQYFYQKTFVGSTVYDYSTGDWGEYTTDDIRDSAHFLDSLSKNNYKYAGKYYLLEPQKENMFYKQLCQNGDIFSCTPNWLNEIAYFFIYDFHAACFGSSLWRGEVLYDDYTLCFTIKEDEARMKAEKEREEKERKEIERKKKIYAEKLAKRTATFNQTEYGKFINYLKPYVKKSDSLFEQAKHNYIQSRLKQYRLASHPINIENELKNPSEVLLRFKYSKGNMNNHNCGIISMAYHYNIPDSKELKDFSVIIIPTTLVLINNQWSVSDAIIVYYHNKIKANTYLQNYYNEIKLGPQGFLIKGSLVSITNDYIFNYKSNSYAMKPITPDTRYKKSQIYYDIWHNPELSVDSFILSITKEEVAKPIEVRFNIKEEE</sequence>
<dbReference type="AlphaFoldDB" id="A0A9D2L3Y8"/>
<gene>
    <name evidence="3" type="ORF">H9779_04180</name>
</gene>
<comment type="caution">
    <text evidence="3">The sequence shown here is derived from an EMBL/GenBank/DDBJ whole genome shotgun (WGS) entry which is preliminary data.</text>
</comment>
<evidence type="ECO:0000313" key="3">
    <source>
        <dbReference type="EMBL" id="HJA98784.1"/>
    </source>
</evidence>
<dbReference type="EMBL" id="DWYR01000011">
    <property type="protein sequence ID" value="HJA98784.1"/>
    <property type="molecule type" value="Genomic_DNA"/>
</dbReference>
<reference evidence="3" key="2">
    <citation type="submission" date="2021-04" db="EMBL/GenBank/DDBJ databases">
        <authorList>
            <person name="Gilroy R."/>
        </authorList>
    </citation>
    <scope>NUCLEOTIDE SEQUENCE</scope>
    <source>
        <strain evidence="3">CHK169-11906</strain>
    </source>
</reference>
<name>A0A9D2L3Y8_9BACT</name>
<feature type="signal peptide" evidence="2">
    <location>
        <begin position="1"/>
        <end position="20"/>
    </location>
</feature>
<keyword evidence="2" id="KW-0732">Signal</keyword>
<keyword evidence="1" id="KW-0175">Coiled coil</keyword>
<reference evidence="3" key="1">
    <citation type="journal article" date="2021" name="PeerJ">
        <title>Extensive microbial diversity within the chicken gut microbiome revealed by metagenomics and culture.</title>
        <authorList>
            <person name="Gilroy R."/>
            <person name="Ravi A."/>
            <person name="Getino M."/>
            <person name="Pursley I."/>
            <person name="Horton D.L."/>
            <person name="Alikhan N.F."/>
            <person name="Baker D."/>
            <person name="Gharbi K."/>
            <person name="Hall N."/>
            <person name="Watson M."/>
            <person name="Adriaenssens E.M."/>
            <person name="Foster-Nyarko E."/>
            <person name="Jarju S."/>
            <person name="Secka A."/>
            <person name="Antonio M."/>
            <person name="Oren A."/>
            <person name="Chaudhuri R.R."/>
            <person name="La Ragione R."/>
            <person name="Hildebrand F."/>
            <person name="Pallen M.J."/>
        </authorList>
    </citation>
    <scope>NUCLEOTIDE SEQUENCE</scope>
    <source>
        <strain evidence="3">CHK169-11906</strain>
    </source>
</reference>
<proteinExistence type="predicted"/>
<evidence type="ECO:0008006" key="5">
    <source>
        <dbReference type="Google" id="ProtNLM"/>
    </source>
</evidence>
<feature type="coiled-coil region" evidence="1">
    <location>
        <begin position="274"/>
        <end position="305"/>
    </location>
</feature>
<evidence type="ECO:0000256" key="2">
    <source>
        <dbReference type="SAM" id="SignalP"/>
    </source>
</evidence>
<evidence type="ECO:0000256" key="1">
    <source>
        <dbReference type="SAM" id="Coils"/>
    </source>
</evidence>
<organism evidence="3 4">
    <name type="scientific">Candidatus Alistipes avicola</name>
    <dbReference type="NCBI Taxonomy" id="2838432"/>
    <lineage>
        <taxon>Bacteria</taxon>
        <taxon>Pseudomonadati</taxon>
        <taxon>Bacteroidota</taxon>
        <taxon>Bacteroidia</taxon>
        <taxon>Bacteroidales</taxon>
        <taxon>Rikenellaceae</taxon>
        <taxon>Alistipes</taxon>
    </lineage>
</organism>
<dbReference type="Proteomes" id="UP000824259">
    <property type="component" value="Unassembled WGS sequence"/>
</dbReference>
<evidence type="ECO:0000313" key="4">
    <source>
        <dbReference type="Proteomes" id="UP000824259"/>
    </source>
</evidence>
<feature type="chain" id="PRO_5039194943" description="MORN repeat variant" evidence="2">
    <location>
        <begin position="21"/>
        <end position="532"/>
    </location>
</feature>